<keyword evidence="1" id="KW-1185">Reference proteome</keyword>
<organism evidence="1 2">
    <name type="scientific">Coffea arabica</name>
    <name type="common">Arabian coffee</name>
    <dbReference type="NCBI Taxonomy" id="13443"/>
    <lineage>
        <taxon>Eukaryota</taxon>
        <taxon>Viridiplantae</taxon>
        <taxon>Streptophyta</taxon>
        <taxon>Embryophyta</taxon>
        <taxon>Tracheophyta</taxon>
        <taxon>Spermatophyta</taxon>
        <taxon>Magnoliopsida</taxon>
        <taxon>eudicotyledons</taxon>
        <taxon>Gunneridae</taxon>
        <taxon>Pentapetalae</taxon>
        <taxon>asterids</taxon>
        <taxon>lamiids</taxon>
        <taxon>Gentianales</taxon>
        <taxon>Rubiaceae</taxon>
        <taxon>Ixoroideae</taxon>
        <taxon>Gardenieae complex</taxon>
        <taxon>Bertiereae - Coffeeae clade</taxon>
        <taxon>Coffeeae</taxon>
        <taxon>Coffea</taxon>
    </lineage>
</organism>
<evidence type="ECO:0008006" key="3">
    <source>
        <dbReference type="Google" id="ProtNLM"/>
    </source>
</evidence>
<evidence type="ECO:0000313" key="1">
    <source>
        <dbReference type="Proteomes" id="UP001652660"/>
    </source>
</evidence>
<sequence>MCKYGGEYIETIEHMLLLCKKAQLAWKLAPVQWDGLQQFSGNIWLWWEGLMEAREREEGEDHITLIVNLMWQIWKARNGVTYKNQELNPVQVVNKAVEEWLEFKKVQEEDRVNKEQDVAAGDQDLKWVSSQKGWIKINTNNALNQTMNKAGWGVVARDNKGKVLITWATPRSSCSEARLEEALAFREAMI</sequence>
<protein>
    <recommendedName>
        <fullName evidence="3">RNase H type-1 domain-containing protein</fullName>
    </recommendedName>
</protein>
<dbReference type="PANTHER" id="PTHR47074">
    <property type="entry name" value="BNAC02G40300D PROTEIN"/>
    <property type="match status" value="1"/>
</dbReference>
<dbReference type="GeneID" id="140015954"/>
<name>A0ABM4VZC1_COFAR</name>
<dbReference type="RefSeq" id="XP_071924889.1">
    <property type="nucleotide sequence ID" value="XM_072068788.1"/>
</dbReference>
<dbReference type="PANTHER" id="PTHR47074:SF48">
    <property type="entry name" value="POLYNUCLEOTIDYL TRANSFERASE, RIBONUCLEASE H-LIKE SUPERFAMILY PROTEIN"/>
    <property type="match status" value="1"/>
</dbReference>
<proteinExistence type="predicted"/>
<evidence type="ECO:0000313" key="2">
    <source>
        <dbReference type="RefSeq" id="XP_071924889.1"/>
    </source>
</evidence>
<gene>
    <name evidence="2" type="primary">LOC140015954</name>
</gene>
<dbReference type="Proteomes" id="UP001652660">
    <property type="component" value="Chromosome 10c"/>
</dbReference>
<accession>A0ABM4VZC1</accession>
<reference evidence="2" key="1">
    <citation type="submission" date="2025-08" db="UniProtKB">
        <authorList>
            <consortium name="RefSeq"/>
        </authorList>
    </citation>
    <scope>IDENTIFICATION</scope>
    <source>
        <tissue evidence="2">Leaves</tissue>
    </source>
</reference>
<dbReference type="InterPro" id="IPR052929">
    <property type="entry name" value="RNase_H-like_EbsB-rel"/>
</dbReference>